<feature type="region of interest" description="Disordered" evidence="1">
    <location>
        <begin position="31"/>
        <end position="69"/>
    </location>
</feature>
<dbReference type="SUPFAM" id="SSF81901">
    <property type="entry name" value="HCP-like"/>
    <property type="match status" value="1"/>
</dbReference>
<evidence type="ECO:0000313" key="2">
    <source>
        <dbReference type="EMBL" id="KAL3230094.1"/>
    </source>
</evidence>
<keyword evidence="3" id="KW-1185">Reference proteome</keyword>
<evidence type="ECO:0000313" key="3">
    <source>
        <dbReference type="Proteomes" id="UP001623330"/>
    </source>
</evidence>
<evidence type="ECO:0000256" key="1">
    <source>
        <dbReference type="SAM" id="MobiDB-lite"/>
    </source>
</evidence>
<name>A0ABR4NPS8_9SACH</name>
<dbReference type="EMBL" id="JBEVYD010000010">
    <property type="protein sequence ID" value="KAL3230094.1"/>
    <property type="molecule type" value="Genomic_DNA"/>
</dbReference>
<sequence>MFRYLSRSSGLAYRVVATTKNAAVAVHGPQEGSTRYYGTRSDNEGGRNNRKRNNSGRRGNNRNGSGDALDEKLNSILNSAKSKKSVDSKKFMYPKDKTSPWYNQLCALDDCLASTLQLSSTPVRKMLNDRVAHPQLGSSTTFWDSISRAVSLYNELKECPELTGHRVGELVHLLHNGLRTDRQLLGSLNKKPDYDAQSFHKEMVNFIYASLNEITEDILNGTVAINASGAVHLLTSYQEMGFEEQIIQIWNAVKAPEGESGSATPDVKKLFKSPSVVGTLLPIIFESQLITFAEAEKLFVDARDLAQNYFPHNLYVGMILTSLKAKEDIKALELFEKLCANATGTAYGYITETHLAFIGQCKDFDISEKFLDRALNNEMPYRVEVQVSYVNSLLNNIWNTQKDFSKIENVWKKVIKFYAENKLRLSVFSSLNNEFFTYFFETYKNDKEVGLVKLQDIISQYNELKGIDEPFLNVILAKCGVWREKEVIRYIEKNFELFNVPKSLISYRILLKALGSVDGVTSEELLSRWQDIIQKIDSQGNTYIANADWAALRDATVKWAQENESSEAAQQRVELYLQIVKQYQKFCSAGHQRFRILKGCSRSFPILAENLHKLNKLDASSIIVPELQNLRISDN</sequence>
<protein>
    <submittedName>
        <fullName evidence="2">RNA-binding protein RMD9, mitochondrial</fullName>
    </submittedName>
</protein>
<reference evidence="2 3" key="1">
    <citation type="submission" date="2024-05" db="EMBL/GenBank/DDBJ databases">
        <title>Long read based assembly of the Candida bracarensis genome reveals expanded adhesin content.</title>
        <authorList>
            <person name="Marcet-Houben M."/>
            <person name="Ksiezopolska E."/>
            <person name="Gabaldon T."/>
        </authorList>
    </citation>
    <scope>NUCLEOTIDE SEQUENCE [LARGE SCALE GENOMIC DNA]</scope>
    <source>
        <strain evidence="2 3">CBM6</strain>
    </source>
</reference>
<gene>
    <name evidence="2" type="ORF">RNJ44_01457</name>
</gene>
<proteinExistence type="predicted"/>
<accession>A0ABR4NPS8</accession>
<feature type="compositionally biased region" description="Low complexity" evidence="1">
    <location>
        <begin position="56"/>
        <end position="66"/>
    </location>
</feature>
<dbReference type="Proteomes" id="UP001623330">
    <property type="component" value="Unassembled WGS sequence"/>
</dbReference>
<comment type="caution">
    <text evidence="2">The sequence shown here is derived from an EMBL/GenBank/DDBJ whole genome shotgun (WGS) entry which is preliminary data.</text>
</comment>
<organism evidence="2 3">
    <name type="scientific">Nakaseomyces bracarensis</name>
    <dbReference type="NCBI Taxonomy" id="273131"/>
    <lineage>
        <taxon>Eukaryota</taxon>
        <taxon>Fungi</taxon>
        <taxon>Dikarya</taxon>
        <taxon>Ascomycota</taxon>
        <taxon>Saccharomycotina</taxon>
        <taxon>Saccharomycetes</taxon>
        <taxon>Saccharomycetales</taxon>
        <taxon>Saccharomycetaceae</taxon>
        <taxon>Nakaseomyces</taxon>
    </lineage>
</organism>